<keyword evidence="3" id="KW-1185">Reference proteome</keyword>
<dbReference type="EMBL" id="VOBR01000006">
    <property type="protein sequence ID" value="TWP52021.1"/>
    <property type="molecule type" value="Genomic_DNA"/>
</dbReference>
<sequence>MDGGRLHRLGRRLIELSRQATGPAGDLTAGELAVVEDVVRHPDSAVGEIARRTGFVQSHVSASVARLAERGVLTSRPDPADGRRSLLKITDRAMAAIARRARRQVDEAVLAAFPNPADARRVLALLDELGDLLL</sequence>
<dbReference type="SUPFAM" id="SSF46785">
    <property type="entry name" value="Winged helix' DNA-binding domain"/>
    <property type="match status" value="1"/>
</dbReference>
<feature type="domain" description="HTH marR-type" evidence="1">
    <location>
        <begin position="1"/>
        <end position="131"/>
    </location>
</feature>
<dbReference type="InterPro" id="IPR036390">
    <property type="entry name" value="WH_DNA-bd_sf"/>
</dbReference>
<dbReference type="GO" id="GO:0003700">
    <property type="term" value="F:DNA-binding transcription factor activity"/>
    <property type="evidence" value="ECO:0007669"/>
    <property type="project" value="InterPro"/>
</dbReference>
<gene>
    <name evidence="2" type="ORF">FKR81_10550</name>
</gene>
<keyword evidence="2" id="KW-0238">DNA-binding</keyword>
<dbReference type="Proteomes" id="UP000316639">
    <property type="component" value="Unassembled WGS sequence"/>
</dbReference>
<dbReference type="PANTHER" id="PTHR39515:SF2">
    <property type="entry name" value="HTH-TYPE TRANSCRIPTIONAL REGULATOR RV0880"/>
    <property type="match status" value="1"/>
</dbReference>
<dbReference type="Pfam" id="PF13463">
    <property type="entry name" value="HTH_27"/>
    <property type="match status" value="1"/>
</dbReference>
<dbReference type="PANTHER" id="PTHR39515">
    <property type="entry name" value="CONSERVED PROTEIN"/>
    <property type="match status" value="1"/>
</dbReference>
<dbReference type="SMART" id="SM00347">
    <property type="entry name" value="HTH_MARR"/>
    <property type="match status" value="1"/>
</dbReference>
<evidence type="ECO:0000313" key="3">
    <source>
        <dbReference type="Proteomes" id="UP000316639"/>
    </source>
</evidence>
<dbReference type="InterPro" id="IPR036388">
    <property type="entry name" value="WH-like_DNA-bd_sf"/>
</dbReference>
<evidence type="ECO:0000259" key="1">
    <source>
        <dbReference type="PROSITE" id="PS50995"/>
    </source>
</evidence>
<reference evidence="2 3" key="1">
    <citation type="submission" date="2019-07" db="EMBL/GenBank/DDBJ databases">
        <title>Lentzea xizangensis sp. nov., isolated from Qinghai-Tibetan Plateau Soils.</title>
        <authorList>
            <person name="Huang J."/>
        </authorList>
    </citation>
    <scope>NUCLEOTIDE SEQUENCE [LARGE SCALE GENOMIC DNA]</scope>
    <source>
        <strain evidence="2 3">FXJ1.1311</strain>
    </source>
</reference>
<dbReference type="InterPro" id="IPR000835">
    <property type="entry name" value="HTH_MarR-typ"/>
</dbReference>
<evidence type="ECO:0000313" key="2">
    <source>
        <dbReference type="EMBL" id="TWP52021.1"/>
    </source>
</evidence>
<dbReference type="RefSeq" id="WP_146350817.1">
    <property type="nucleotide sequence ID" value="NZ_VOBR01000006.1"/>
</dbReference>
<organism evidence="2 3">
    <name type="scientific">Lentzea tibetensis</name>
    <dbReference type="NCBI Taxonomy" id="2591470"/>
    <lineage>
        <taxon>Bacteria</taxon>
        <taxon>Bacillati</taxon>
        <taxon>Actinomycetota</taxon>
        <taxon>Actinomycetes</taxon>
        <taxon>Pseudonocardiales</taxon>
        <taxon>Pseudonocardiaceae</taxon>
        <taxon>Lentzea</taxon>
    </lineage>
</organism>
<dbReference type="PROSITE" id="PS50995">
    <property type="entry name" value="HTH_MARR_2"/>
    <property type="match status" value="1"/>
</dbReference>
<dbReference type="GO" id="GO:0003677">
    <property type="term" value="F:DNA binding"/>
    <property type="evidence" value="ECO:0007669"/>
    <property type="project" value="UniProtKB-KW"/>
</dbReference>
<dbReference type="OrthoDB" id="4557196at2"/>
<dbReference type="Gene3D" id="1.10.10.10">
    <property type="entry name" value="Winged helix-like DNA-binding domain superfamily/Winged helix DNA-binding domain"/>
    <property type="match status" value="1"/>
</dbReference>
<protein>
    <submittedName>
        <fullName evidence="2">Winged helix DNA-binding protein</fullName>
    </submittedName>
</protein>
<proteinExistence type="predicted"/>
<accession>A0A563EX16</accession>
<dbReference type="InterPro" id="IPR052526">
    <property type="entry name" value="HTH-type_Bedaq_tolerance"/>
</dbReference>
<comment type="caution">
    <text evidence="2">The sequence shown here is derived from an EMBL/GenBank/DDBJ whole genome shotgun (WGS) entry which is preliminary data.</text>
</comment>
<name>A0A563EX16_9PSEU</name>
<dbReference type="AlphaFoldDB" id="A0A563EX16"/>